<protein>
    <submittedName>
        <fullName evidence="2">Uncharacterized protein</fullName>
    </submittedName>
</protein>
<reference evidence="2 3" key="1">
    <citation type="submission" date="2024-04" db="EMBL/GenBank/DDBJ databases">
        <authorList>
            <person name="Fracassetti M."/>
        </authorList>
    </citation>
    <scope>NUCLEOTIDE SEQUENCE [LARGE SCALE GENOMIC DNA]</scope>
</reference>
<proteinExistence type="predicted"/>
<evidence type="ECO:0000313" key="2">
    <source>
        <dbReference type="EMBL" id="CAL1414256.1"/>
    </source>
</evidence>
<dbReference type="EMBL" id="OZ034822">
    <property type="protein sequence ID" value="CAL1414256.1"/>
    <property type="molecule type" value="Genomic_DNA"/>
</dbReference>
<evidence type="ECO:0000256" key="1">
    <source>
        <dbReference type="SAM" id="MobiDB-lite"/>
    </source>
</evidence>
<dbReference type="Proteomes" id="UP001497516">
    <property type="component" value="Chromosome 9"/>
</dbReference>
<feature type="compositionally biased region" description="Pro residues" evidence="1">
    <location>
        <begin position="32"/>
        <end position="43"/>
    </location>
</feature>
<accession>A0AAV2GUV5</accession>
<name>A0AAV2GUV5_9ROSI</name>
<sequence>MLNSVISLCILFPDVDTDVGDTHELFAVADDGPPPPPPPPPPCAETSRPEILYMLRTNKQFRVEFEVQLAAKENYN</sequence>
<keyword evidence="3" id="KW-1185">Reference proteome</keyword>
<gene>
    <name evidence="2" type="ORF">LTRI10_LOCUS53428</name>
</gene>
<evidence type="ECO:0000313" key="3">
    <source>
        <dbReference type="Proteomes" id="UP001497516"/>
    </source>
</evidence>
<organism evidence="2 3">
    <name type="scientific">Linum trigynum</name>
    <dbReference type="NCBI Taxonomy" id="586398"/>
    <lineage>
        <taxon>Eukaryota</taxon>
        <taxon>Viridiplantae</taxon>
        <taxon>Streptophyta</taxon>
        <taxon>Embryophyta</taxon>
        <taxon>Tracheophyta</taxon>
        <taxon>Spermatophyta</taxon>
        <taxon>Magnoliopsida</taxon>
        <taxon>eudicotyledons</taxon>
        <taxon>Gunneridae</taxon>
        <taxon>Pentapetalae</taxon>
        <taxon>rosids</taxon>
        <taxon>fabids</taxon>
        <taxon>Malpighiales</taxon>
        <taxon>Linaceae</taxon>
        <taxon>Linum</taxon>
    </lineage>
</organism>
<dbReference type="AlphaFoldDB" id="A0AAV2GUV5"/>
<feature type="region of interest" description="Disordered" evidence="1">
    <location>
        <begin position="28"/>
        <end position="47"/>
    </location>
</feature>